<dbReference type="HOGENOM" id="CLU_050021_0_0_7"/>
<keyword evidence="3" id="KW-1185">Reference proteome</keyword>
<accession>Q2LQW0</accession>
<evidence type="ECO:0000313" key="2">
    <source>
        <dbReference type="EMBL" id="ABC76470.1"/>
    </source>
</evidence>
<proteinExistence type="predicted"/>
<organism evidence="2 3">
    <name type="scientific">Syntrophus aciditrophicus (strain SB)</name>
    <dbReference type="NCBI Taxonomy" id="56780"/>
    <lineage>
        <taxon>Bacteria</taxon>
        <taxon>Pseudomonadati</taxon>
        <taxon>Thermodesulfobacteriota</taxon>
        <taxon>Syntrophia</taxon>
        <taxon>Syntrophales</taxon>
        <taxon>Syntrophaceae</taxon>
        <taxon>Syntrophus</taxon>
    </lineage>
</organism>
<dbReference type="KEGG" id="sat:SYN_02254"/>
<dbReference type="Gene3D" id="3.30.70.1900">
    <property type="match status" value="1"/>
</dbReference>
<evidence type="ECO:0000313" key="3">
    <source>
        <dbReference type="Proteomes" id="UP000001933"/>
    </source>
</evidence>
<evidence type="ECO:0000259" key="1">
    <source>
        <dbReference type="Pfam" id="PF10040"/>
    </source>
</evidence>
<dbReference type="STRING" id="56780.SYN_02254"/>
<sequence length="334" mass="38162">MHKFTVMEQPIHIPVSRCMLYGRYSFFNNFLDDAVLPCYKGSTFRGVFGHALKKVTCALKRQECTGCLLQEKCVYAFIFEIQPDADTVKRRRIAAPPHPYVIEPPIETRNRYLQGKSFNFDLILFGPANDYLPYFVYAIEQMGQLGIGQRMGGQRARFLLQSVRVANSTVYDSHNGKLNSGCFTEDLALFDVLISDNPDHCTELELTLLTPLRLKYENKFEATLPFHVLIRAALRRTSSLCHYYGAGEPSLNYRGLVRRAQTITVKESNLHWFDWKRYSNRQDQAMLMGGLTGSIRYAGSLSEFLPLLRFCEKTHLGKQTSFGLGKIDIKEVAP</sequence>
<dbReference type="Pfam" id="PF10040">
    <property type="entry name" value="CRISPR_Cas6"/>
    <property type="match status" value="1"/>
</dbReference>
<reference evidence="2 3" key="1">
    <citation type="journal article" date="2007" name="Proc. Natl. Acad. Sci. U.S.A.">
        <title>The genome of Syntrophus aciditrophicus: life at the thermodynamic limit of microbial growth.</title>
        <authorList>
            <person name="McInerney M.J."/>
            <person name="Rohlin L."/>
            <person name="Mouttaki H."/>
            <person name="Kim U."/>
            <person name="Krupp R.S."/>
            <person name="Rios-Hernandez L."/>
            <person name="Sieber J."/>
            <person name="Struchtemeyer C.G."/>
            <person name="Bhattacharyya A."/>
            <person name="Campbell J.W."/>
            <person name="Gunsalus R.P."/>
        </authorList>
    </citation>
    <scope>NUCLEOTIDE SEQUENCE [LARGE SCALE GENOMIC DNA]</scope>
    <source>
        <strain evidence="2 3">SB</strain>
    </source>
</reference>
<protein>
    <submittedName>
        <fullName evidence="2">Hypothetical cytosolic protein</fullName>
    </submittedName>
</protein>
<dbReference type="InterPro" id="IPR019267">
    <property type="entry name" value="CRISPR-assoc_Cas6_C"/>
</dbReference>
<dbReference type="eggNOG" id="COG5551">
    <property type="taxonomic scope" value="Bacteria"/>
</dbReference>
<dbReference type="AlphaFoldDB" id="Q2LQW0"/>
<dbReference type="EMBL" id="CP000252">
    <property type="protein sequence ID" value="ABC76470.1"/>
    <property type="molecule type" value="Genomic_DNA"/>
</dbReference>
<dbReference type="Proteomes" id="UP000001933">
    <property type="component" value="Chromosome"/>
</dbReference>
<feature type="domain" description="CRISPR-associated protein Cas6 C-terminal" evidence="1">
    <location>
        <begin position="206"/>
        <end position="327"/>
    </location>
</feature>
<gene>
    <name evidence="2" type="ORF">SYN_02254</name>
</gene>
<dbReference type="InParanoid" id="Q2LQW0"/>
<name>Q2LQW0_SYNAS</name>